<dbReference type="OrthoDB" id="18453at2759"/>
<sequence length="602" mass="66125">MLIKEYRIPLPLTVSEYKIAQLYMIAKKSRDESKGAGSGVEIMVNEPYTDGPGPNGTGQYTRKIYHIGSHLPGWLKSLMPKSALIVEEEAWNAYPYTKTKYKCPFVERFTLEIETYYFNDDGSQENVFNLSRSELRERAVGSRNLEEDVLTARMESIAHDSDQGSDASDEFYDAKDEFSETLSLTKWNSMELVPDGDNVQCSGPSCPKREGYVLQGSPIVGREELTAKYERQISSRSADSYLSHGVSPVPPNCSTVCLVLVFHGGSVLDVSAEMSSKKSDVTTFRGAFESVMRQHYPCLVGRVVVQLVPCPAMCSEALGLFSSLSPYSFDVSPTASDGNVSITRDAIPIGAVPLFMTNSPEYHDAVSRVISRANSVYHEFLRSEEGVGFSGQVVIVGDSAGAIFAYDALCGHDRPEKRLSSESIDKDGLHEQQHSKVHANVSWYYNVLESVSESEAWEPGRKPSCQKSFSDIPTLSGCGVGDGDGHHAPLKAFLSAPAPRSYSISSSCDSQAGQLDFEVSSFFLMGSPLSIILAFRRIQNSEDRNGMPPRPACGQIYNLFHPANPVASRIEPLLATRFAQLPPIPIPRYSKYPMGDGTPTIL</sequence>
<dbReference type="SMART" id="SM01127">
    <property type="entry name" value="DDHD"/>
    <property type="match status" value="1"/>
</dbReference>
<dbReference type="GO" id="GO:0035091">
    <property type="term" value="F:phosphatidylinositol binding"/>
    <property type="evidence" value="ECO:0007669"/>
    <property type="project" value="TreeGrafter"/>
</dbReference>
<dbReference type="PROSITE" id="PS51043">
    <property type="entry name" value="DDHD"/>
    <property type="match status" value="1"/>
</dbReference>
<dbReference type="Proteomes" id="UP000678499">
    <property type="component" value="Unassembled WGS sequence"/>
</dbReference>
<dbReference type="Pfam" id="PF02121">
    <property type="entry name" value="IP_trans"/>
    <property type="match status" value="1"/>
</dbReference>
<dbReference type="Pfam" id="PF02862">
    <property type="entry name" value="DDHD"/>
    <property type="match status" value="1"/>
</dbReference>
<dbReference type="GO" id="GO:0031210">
    <property type="term" value="F:phosphatidylcholine binding"/>
    <property type="evidence" value="ECO:0007669"/>
    <property type="project" value="TreeGrafter"/>
</dbReference>
<organism evidence="2">
    <name type="scientific">Notodromas monacha</name>
    <dbReference type="NCBI Taxonomy" id="399045"/>
    <lineage>
        <taxon>Eukaryota</taxon>
        <taxon>Metazoa</taxon>
        <taxon>Ecdysozoa</taxon>
        <taxon>Arthropoda</taxon>
        <taxon>Crustacea</taxon>
        <taxon>Oligostraca</taxon>
        <taxon>Ostracoda</taxon>
        <taxon>Podocopa</taxon>
        <taxon>Podocopida</taxon>
        <taxon>Cypridocopina</taxon>
        <taxon>Cypridoidea</taxon>
        <taxon>Cyprididae</taxon>
        <taxon>Notodromas</taxon>
    </lineage>
</organism>
<dbReference type="EMBL" id="CAJPEX010010232">
    <property type="protein sequence ID" value="CAG0925023.1"/>
    <property type="molecule type" value="Genomic_DNA"/>
</dbReference>
<dbReference type="GO" id="GO:0008526">
    <property type="term" value="F:phosphatidylinositol transfer activity"/>
    <property type="evidence" value="ECO:0007669"/>
    <property type="project" value="TreeGrafter"/>
</dbReference>
<accession>A0A7R9C068</accession>
<evidence type="ECO:0000313" key="3">
    <source>
        <dbReference type="Proteomes" id="UP000678499"/>
    </source>
</evidence>
<dbReference type="EMBL" id="OA892269">
    <property type="protein sequence ID" value="CAD7284871.1"/>
    <property type="molecule type" value="Genomic_DNA"/>
</dbReference>
<evidence type="ECO:0000259" key="1">
    <source>
        <dbReference type="PROSITE" id="PS51043"/>
    </source>
</evidence>
<dbReference type="GO" id="GO:0005737">
    <property type="term" value="C:cytoplasm"/>
    <property type="evidence" value="ECO:0007669"/>
    <property type="project" value="TreeGrafter"/>
</dbReference>
<gene>
    <name evidence="2" type="ORF">NMOB1V02_LOCUS12475</name>
</gene>
<dbReference type="InterPro" id="IPR055261">
    <property type="entry name" value="PI_transfer_N"/>
</dbReference>
<dbReference type="Gene3D" id="3.30.530.20">
    <property type="match status" value="1"/>
</dbReference>
<dbReference type="PRINTS" id="PR00391">
    <property type="entry name" value="PITRANSFER"/>
</dbReference>
<dbReference type="InterPro" id="IPR001666">
    <property type="entry name" value="PI_transfer"/>
</dbReference>
<keyword evidence="3" id="KW-1185">Reference proteome</keyword>
<dbReference type="InterPro" id="IPR023393">
    <property type="entry name" value="START-like_dom_sf"/>
</dbReference>
<proteinExistence type="predicted"/>
<dbReference type="InterPro" id="IPR004177">
    <property type="entry name" value="DDHD_dom"/>
</dbReference>
<dbReference type="PANTHER" id="PTHR10658:SF11">
    <property type="entry name" value="VIBRATOR, ISOFORM B"/>
    <property type="match status" value="1"/>
</dbReference>
<dbReference type="PANTHER" id="PTHR10658">
    <property type="entry name" value="PHOSPHATIDYLINOSITOL TRANSFER PROTEIN"/>
    <property type="match status" value="1"/>
</dbReference>
<feature type="non-terminal residue" evidence="2">
    <location>
        <position position="1"/>
    </location>
</feature>
<dbReference type="GO" id="GO:0046872">
    <property type="term" value="F:metal ion binding"/>
    <property type="evidence" value="ECO:0007669"/>
    <property type="project" value="InterPro"/>
</dbReference>
<feature type="domain" description="DDHD" evidence="1">
    <location>
        <begin position="515"/>
        <end position="602"/>
    </location>
</feature>
<name>A0A7R9C068_9CRUS</name>
<dbReference type="GO" id="GO:0008525">
    <property type="term" value="F:phosphatidylcholine transporter activity"/>
    <property type="evidence" value="ECO:0007669"/>
    <property type="project" value="TreeGrafter"/>
</dbReference>
<evidence type="ECO:0000313" key="2">
    <source>
        <dbReference type="EMBL" id="CAD7284871.1"/>
    </source>
</evidence>
<reference evidence="2" key="1">
    <citation type="submission" date="2020-11" db="EMBL/GenBank/DDBJ databases">
        <authorList>
            <person name="Tran Van P."/>
        </authorList>
    </citation>
    <scope>NUCLEOTIDE SEQUENCE</scope>
</reference>
<protein>
    <recommendedName>
        <fullName evidence="1">DDHD domain-containing protein</fullName>
    </recommendedName>
</protein>
<dbReference type="SUPFAM" id="SSF55961">
    <property type="entry name" value="Bet v1-like"/>
    <property type="match status" value="1"/>
</dbReference>
<dbReference type="AlphaFoldDB" id="A0A7R9C068"/>